<proteinExistence type="predicted"/>
<evidence type="ECO:0000313" key="3">
    <source>
        <dbReference type="Proteomes" id="UP000054408"/>
    </source>
</evidence>
<keyword evidence="1" id="KW-0472">Membrane</keyword>
<protein>
    <submittedName>
        <fullName evidence="2">Uncharacterized protein</fullName>
    </submittedName>
</protein>
<keyword evidence="3" id="KW-1185">Reference proteome</keyword>
<feature type="transmembrane region" description="Helical" evidence="1">
    <location>
        <begin position="12"/>
        <end position="36"/>
    </location>
</feature>
<evidence type="ECO:0000313" key="2">
    <source>
        <dbReference type="EMBL" id="KNC55587.1"/>
    </source>
</evidence>
<sequence length="224" mass="23504">MPTCHLQMPLPLPLPLLLLQALVLALMIVAMSVVAVPMASCGRPDKVAETLASHDMPPVAGLHSVAVPAAVLVPFVAGGVGNWSLWNAAVSKSSGTIGECNSVDVAFRLHHHIPLTLPSSCLIYALNGTATSSAVSYAWEYSGPGLFGVHISSFSPDPDDPAGSTLATNWERAMGSTIRLDPSWWKNQFAFVASQTFNGLDCLASVYAATGTLLIDHVVSACRP</sequence>
<keyword evidence="1" id="KW-1133">Transmembrane helix</keyword>
<dbReference type="GeneID" id="25561577"/>
<dbReference type="AlphaFoldDB" id="A0A0L0DTR2"/>
<dbReference type="RefSeq" id="XP_013761360.1">
    <property type="nucleotide sequence ID" value="XM_013905906.1"/>
</dbReference>
<name>A0A0L0DTR2_THETB</name>
<gene>
    <name evidence="2" type="ORF">AMSG_01854</name>
</gene>
<dbReference type="EMBL" id="GL349439">
    <property type="protein sequence ID" value="KNC55587.1"/>
    <property type="molecule type" value="Genomic_DNA"/>
</dbReference>
<keyword evidence="1" id="KW-0812">Transmembrane</keyword>
<organism evidence="2 3">
    <name type="scientific">Thecamonas trahens ATCC 50062</name>
    <dbReference type="NCBI Taxonomy" id="461836"/>
    <lineage>
        <taxon>Eukaryota</taxon>
        <taxon>Apusozoa</taxon>
        <taxon>Apusomonadida</taxon>
        <taxon>Apusomonadidae</taxon>
        <taxon>Thecamonas</taxon>
    </lineage>
</organism>
<dbReference type="Proteomes" id="UP000054408">
    <property type="component" value="Unassembled WGS sequence"/>
</dbReference>
<accession>A0A0L0DTR2</accession>
<evidence type="ECO:0000256" key="1">
    <source>
        <dbReference type="SAM" id="Phobius"/>
    </source>
</evidence>
<reference evidence="2 3" key="1">
    <citation type="submission" date="2010-05" db="EMBL/GenBank/DDBJ databases">
        <title>The Genome Sequence of Thecamonas trahens ATCC 50062.</title>
        <authorList>
            <consortium name="The Broad Institute Genome Sequencing Platform"/>
            <person name="Russ C."/>
            <person name="Cuomo C."/>
            <person name="Shea T."/>
            <person name="Young S.K."/>
            <person name="Zeng Q."/>
            <person name="Koehrsen M."/>
            <person name="Haas B."/>
            <person name="Borodovsky M."/>
            <person name="Guigo R."/>
            <person name="Alvarado L."/>
            <person name="Berlin A."/>
            <person name="Bochicchio J."/>
            <person name="Borenstein D."/>
            <person name="Chapman S."/>
            <person name="Chen Z."/>
            <person name="Freedman E."/>
            <person name="Gellesch M."/>
            <person name="Goldberg J."/>
            <person name="Griggs A."/>
            <person name="Gujja S."/>
            <person name="Heilman E."/>
            <person name="Heiman D."/>
            <person name="Hepburn T."/>
            <person name="Howarth C."/>
            <person name="Jen D."/>
            <person name="Larson L."/>
            <person name="Mehta T."/>
            <person name="Park D."/>
            <person name="Pearson M."/>
            <person name="Roberts A."/>
            <person name="Saif S."/>
            <person name="Shenoy N."/>
            <person name="Sisk P."/>
            <person name="Stolte C."/>
            <person name="Sykes S."/>
            <person name="Thomson T."/>
            <person name="Walk T."/>
            <person name="White J."/>
            <person name="Yandava C."/>
            <person name="Burger G."/>
            <person name="Gray M.W."/>
            <person name="Holland P.W.H."/>
            <person name="King N."/>
            <person name="Lang F.B.F."/>
            <person name="Roger A.J."/>
            <person name="Ruiz-Trillo I."/>
            <person name="Lander E."/>
            <person name="Nusbaum C."/>
        </authorList>
    </citation>
    <scope>NUCLEOTIDE SEQUENCE [LARGE SCALE GENOMIC DNA]</scope>
    <source>
        <strain evidence="2 3">ATCC 50062</strain>
    </source>
</reference>